<dbReference type="InterPro" id="IPR036188">
    <property type="entry name" value="FAD/NAD-bd_sf"/>
</dbReference>
<accession>A0A1B3ZC85</accession>
<dbReference type="STRING" id="1560345.AWL63_14845"/>
<proteinExistence type="predicted"/>
<protein>
    <submittedName>
        <fullName evidence="3">FAD-dependent oxidoreductase</fullName>
    </submittedName>
</protein>
<dbReference type="SUPFAM" id="SSF51905">
    <property type="entry name" value="FAD/NAD(P)-binding domain"/>
    <property type="match status" value="1"/>
</dbReference>
<dbReference type="Proteomes" id="UP000094256">
    <property type="component" value="Chromosome"/>
</dbReference>
<dbReference type="PANTHER" id="PTHR13847">
    <property type="entry name" value="SARCOSINE DEHYDROGENASE-RELATED"/>
    <property type="match status" value="1"/>
</dbReference>
<reference evidence="3 4" key="1">
    <citation type="submission" date="2016-01" db="EMBL/GenBank/DDBJ databases">
        <title>Complete genome and mega plasmid sequence of Sphingomonas panacis DCY99 elicits systemic resistance in rice to Xanthomonas oryzae.</title>
        <authorList>
            <person name="Kim Y.J."/>
            <person name="Yang D.C."/>
            <person name="Sing P."/>
        </authorList>
    </citation>
    <scope>NUCLEOTIDE SEQUENCE [LARGE SCALE GENOMIC DNA]</scope>
    <source>
        <strain evidence="3 4">DCY99</strain>
    </source>
</reference>
<sequence length="414" mass="43966">MGEKAIIIGGGVVGLTSALALAGRGIDVTLVDADSGRTAASWGNAGHIAIEQVEPLASRKAIRSAPRRLFWRGGALALPLRQWHASLPFAWRMLGAARPRRFECGKAALSMLVAQAMPAWLRLAADLPGDILRDDGHFVVWGSPAAARAGKENWAAADTGTARFRDVDADEGQGLAALLRAAPSGAIRFTNTGSIADLGRLADALEGAFERSGGRIVRGHARVSRVGGRAGVSIDGGAVTVADHIVLAAGVRSGSLIAPLGHRAPIVAERGYHLRSRNHDWPAGMPPVVFEDRSMVVTRYRDCVQVASFVEIGDPDAPADPAKWERLERHIAELGLPMRGPFDRWMGSRPTFPDYLPAIGRSGSADNLVYAFGHQHLGLTLAPITGEIVGALVAREALPLDITAFDLDRFARKA</sequence>
<evidence type="ECO:0000259" key="2">
    <source>
        <dbReference type="Pfam" id="PF01266"/>
    </source>
</evidence>
<dbReference type="KEGG" id="span:AWL63_14845"/>
<evidence type="ECO:0000313" key="3">
    <source>
        <dbReference type="EMBL" id="AOH85041.1"/>
    </source>
</evidence>
<dbReference type="AlphaFoldDB" id="A0A1B3ZC85"/>
<evidence type="ECO:0000313" key="4">
    <source>
        <dbReference type="Proteomes" id="UP000094256"/>
    </source>
</evidence>
<organism evidence="3 4">
    <name type="scientific">Sphingomonas panacis</name>
    <dbReference type="NCBI Taxonomy" id="1560345"/>
    <lineage>
        <taxon>Bacteria</taxon>
        <taxon>Pseudomonadati</taxon>
        <taxon>Pseudomonadota</taxon>
        <taxon>Alphaproteobacteria</taxon>
        <taxon>Sphingomonadales</taxon>
        <taxon>Sphingomonadaceae</taxon>
        <taxon>Sphingomonas</taxon>
    </lineage>
</organism>
<keyword evidence="1" id="KW-0560">Oxidoreductase</keyword>
<name>A0A1B3ZC85_9SPHN</name>
<gene>
    <name evidence="3" type="ORF">AWL63_14845</name>
</gene>
<keyword evidence="4" id="KW-1185">Reference proteome</keyword>
<dbReference type="InterPro" id="IPR006076">
    <property type="entry name" value="FAD-dep_OxRdtase"/>
</dbReference>
<feature type="domain" description="FAD dependent oxidoreductase" evidence="2">
    <location>
        <begin position="5"/>
        <end position="391"/>
    </location>
</feature>
<dbReference type="RefSeq" id="WP_069205590.1">
    <property type="nucleotide sequence ID" value="NZ_CP014168.1"/>
</dbReference>
<dbReference type="OrthoDB" id="9805337at2"/>
<dbReference type="Gene3D" id="3.50.50.60">
    <property type="entry name" value="FAD/NAD(P)-binding domain"/>
    <property type="match status" value="2"/>
</dbReference>
<dbReference type="Gene3D" id="3.30.9.10">
    <property type="entry name" value="D-Amino Acid Oxidase, subunit A, domain 2"/>
    <property type="match status" value="1"/>
</dbReference>
<dbReference type="SUPFAM" id="SSF54373">
    <property type="entry name" value="FAD-linked reductases, C-terminal domain"/>
    <property type="match status" value="1"/>
</dbReference>
<dbReference type="Pfam" id="PF01266">
    <property type="entry name" value="DAO"/>
    <property type="match status" value="1"/>
</dbReference>
<dbReference type="EMBL" id="CP014168">
    <property type="protein sequence ID" value="AOH85041.1"/>
    <property type="molecule type" value="Genomic_DNA"/>
</dbReference>
<evidence type="ECO:0000256" key="1">
    <source>
        <dbReference type="ARBA" id="ARBA00023002"/>
    </source>
</evidence>
<dbReference type="PANTHER" id="PTHR13847:SF289">
    <property type="entry name" value="GLYCINE OXIDASE"/>
    <property type="match status" value="1"/>
</dbReference>
<dbReference type="GO" id="GO:0005737">
    <property type="term" value="C:cytoplasm"/>
    <property type="evidence" value="ECO:0007669"/>
    <property type="project" value="TreeGrafter"/>
</dbReference>
<dbReference type="GO" id="GO:0016491">
    <property type="term" value="F:oxidoreductase activity"/>
    <property type="evidence" value="ECO:0007669"/>
    <property type="project" value="UniProtKB-KW"/>
</dbReference>